<proteinExistence type="predicted"/>
<protein>
    <submittedName>
        <fullName evidence="2">Uncharacterized protein</fullName>
    </submittedName>
</protein>
<dbReference type="EMBL" id="NPDZ01000004">
    <property type="protein sequence ID" value="PJZ73623.1"/>
    <property type="molecule type" value="Genomic_DNA"/>
</dbReference>
<organism evidence="2 4">
    <name type="scientific">Leptospira perolatii</name>
    <dbReference type="NCBI Taxonomy" id="2023191"/>
    <lineage>
        <taxon>Bacteria</taxon>
        <taxon>Pseudomonadati</taxon>
        <taxon>Spirochaetota</taxon>
        <taxon>Spirochaetia</taxon>
        <taxon>Leptospirales</taxon>
        <taxon>Leptospiraceae</taxon>
        <taxon>Leptospira</taxon>
    </lineage>
</organism>
<evidence type="ECO:0000313" key="1">
    <source>
        <dbReference type="EMBL" id="PJZ69636.1"/>
    </source>
</evidence>
<dbReference type="Gene3D" id="2.30.30.40">
    <property type="entry name" value="SH3 Domains"/>
    <property type="match status" value="1"/>
</dbReference>
<dbReference type="RefSeq" id="WP_100713919.1">
    <property type="nucleotide sequence ID" value="NZ_NPDY01000008.1"/>
</dbReference>
<accession>A0A2M9ZNX4</accession>
<name>A0A2M9ZNX4_9LEPT</name>
<gene>
    <name evidence="1" type="ORF">CH360_10175</name>
    <name evidence="2" type="ORF">CH373_09030</name>
</gene>
<keyword evidence="3" id="KW-1185">Reference proteome</keyword>
<reference evidence="3 4" key="1">
    <citation type="submission" date="2017-07" db="EMBL/GenBank/DDBJ databases">
        <title>Leptospira spp. isolated from tropical soils.</title>
        <authorList>
            <person name="Thibeaux R."/>
            <person name="Iraola G."/>
            <person name="Ferres I."/>
            <person name="Bierque E."/>
            <person name="Girault D."/>
            <person name="Soupe-Gilbert M.-E."/>
            <person name="Picardeau M."/>
            <person name="Goarant C."/>
        </authorList>
    </citation>
    <scope>NUCLEOTIDE SEQUENCE [LARGE SCALE GENOMIC DNA]</scope>
    <source>
        <strain evidence="2 4">FH1-B-B1</strain>
        <strain evidence="1 3">FH1-B-C1</strain>
    </source>
</reference>
<comment type="caution">
    <text evidence="2">The sequence shown here is derived from an EMBL/GenBank/DDBJ whole genome shotgun (WGS) entry which is preliminary data.</text>
</comment>
<dbReference type="Proteomes" id="UP000231962">
    <property type="component" value="Unassembled WGS sequence"/>
</dbReference>
<sequence length="232" mass="27013">MNSRILLLIYLVAIPLFAEGTGVTLGKRINIRQEPQAKSKILQTIPADLSLVRVIDASSIQNKEEELDPGKPENWRKIEWQNIQGFVFASLIAVFSDQESADRFRSENEKFRSEVRGNYQFFAEEEKIFDLIFSEDGTLRFQGEIVEGDHILVEKGEGRFFLYKNELILQIHVEGEFAPDGRSWSEYFALANGRKPSSKKELNEFIRARQFYKENRKYSIPRSELKEKLQKK</sequence>
<dbReference type="AlphaFoldDB" id="A0A2M9ZNX4"/>
<evidence type="ECO:0000313" key="4">
    <source>
        <dbReference type="Proteomes" id="UP000231990"/>
    </source>
</evidence>
<dbReference type="Proteomes" id="UP000231990">
    <property type="component" value="Unassembled WGS sequence"/>
</dbReference>
<dbReference type="EMBL" id="NPDY01000008">
    <property type="protein sequence ID" value="PJZ69636.1"/>
    <property type="molecule type" value="Genomic_DNA"/>
</dbReference>
<evidence type="ECO:0000313" key="3">
    <source>
        <dbReference type="Proteomes" id="UP000231962"/>
    </source>
</evidence>
<evidence type="ECO:0000313" key="2">
    <source>
        <dbReference type="EMBL" id="PJZ73623.1"/>
    </source>
</evidence>